<keyword evidence="2" id="KW-1003">Cell membrane</keyword>
<accession>A0A381Z228</accession>
<feature type="transmembrane region" description="Helical" evidence="6">
    <location>
        <begin position="141"/>
        <end position="161"/>
    </location>
</feature>
<dbReference type="InterPro" id="IPR003752">
    <property type="entry name" value="DiS_bond_form_DsbB/BdbC"/>
</dbReference>
<organism evidence="7">
    <name type="scientific">marine metagenome</name>
    <dbReference type="NCBI Taxonomy" id="408172"/>
    <lineage>
        <taxon>unclassified sequences</taxon>
        <taxon>metagenomes</taxon>
        <taxon>ecological metagenomes</taxon>
    </lineage>
</organism>
<protein>
    <recommendedName>
        <fullName evidence="8">Disulfide bond formation protein B</fullName>
    </recommendedName>
</protein>
<dbReference type="AlphaFoldDB" id="A0A381Z228"/>
<dbReference type="PANTHER" id="PTHR36570:SF3">
    <property type="entry name" value="DISULFIDE BOND FORMATION PROTEIN B"/>
    <property type="match status" value="1"/>
</dbReference>
<comment type="subcellular location">
    <subcellularLocation>
        <location evidence="1">Cell membrane</location>
        <topology evidence="1">Multi-pass membrane protein</topology>
    </subcellularLocation>
</comment>
<dbReference type="PANTHER" id="PTHR36570">
    <property type="entry name" value="DISULFIDE BOND FORMATION PROTEIN B"/>
    <property type="match status" value="1"/>
</dbReference>
<evidence type="ECO:0000256" key="3">
    <source>
        <dbReference type="ARBA" id="ARBA00022692"/>
    </source>
</evidence>
<evidence type="ECO:0000313" key="7">
    <source>
        <dbReference type="EMBL" id="SVA82797.1"/>
    </source>
</evidence>
<feature type="transmembrane region" description="Helical" evidence="6">
    <location>
        <begin position="12"/>
        <end position="34"/>
    </location>
</feature>
<keyword evidence="5 6" id="KW-0472">Membrane</keyword>
<feature type="transmembrane region" description="Helical" evidence="6">
    <location>
        <begin position="46"/>
        <end position="64"/>
    </location>
</feature>
<evidence type="ECO:0000256" key="5">
    <source>
        <dbReference type="ARBA" id="ARBA00023136"/>
    </source>
</evidence>
<feature type="non-terminal residue" evidence="7">
    <location>
        <position position="163"/>
    </location>
</feature>
<sequence>MNFIKNILLSPGLVNLITGVSLIIGAYLFEIIGVFDACPLCILQRWTFGLIALCGLFLIIPNLLNIIRKFLLFAASLFAAAGGMISGRQIYLQHLPADQIPSCAPPMEFLLNTLPFLEVIQTILVGDGNCAEYEWRFIFNFAEWAFIFFVALFLFNMLSFLKK</sequence>
<gene>
    <name evidence="7" type="ORF">METZ01_LOCUS135651</name>
</gene>
<evidence type="ECO:0008006" key="8">
    <source>
        <dbReference type="Google" id="ProtNLM"/>
    </source>
</evidence>
<feature type="transmembrane region" description="Helical" evidence="6">
    <location>
        <begin position="71"/>
        <end position="91"/>
    </location>
</feature>
<dbReference type="Pfam" id="PF02600">
    <property type="entry name" value="DsbB"/>
    <property type="match status" value="1"/>
</dbReference>
<dbReference type="InterPro" id="IPR023380">
    <property type="entry name" value="DsbB-like_sf"/>
</dbReference>
<dbReference type="EMBL" id="UINC01019541">
    <property type="protein sequence ID" value="SVA82797.1"/>
    <property type="molecule type" value="Genomic_DNA"/>
</dbReference>
<name>A0A381Z228_9ZZZZ</name>
<dbReference type="Gene3D" id="1.20.1550.10">
    <property type="entry name" value="DsbB-like"/>
    <property type="match status" value="1"/>
</dbReference>
<proteinExistence type="predicted"/>
<reference evidence="7" key="1">
    <citation type="submission" date="2018-05" db="EMBL/GenBank/DDBJ databases">
        <authorList>
            <person name="Lanie J.A."/>
            <person name="Ng W.-L."/>
            <person name="Kazmierczak K.M."/>
            <person name="Andrzejewski T.M."/>
            <person name="Davidsen T.M."/>
            <person name="Wayne K.J."/>
            <person name="Tettelin H."/>
            <person name="Glass J.I."/>
            <person name="Rusch D."/>
            <person name="Podicherti R."/>
            <person name="Tsui H.-C.T."/>
            <person name="Winkler M.E."/>
        </authorList>
    </citation>
    <scope>NUCLEOTIDE SEQUENCE</scope>
</reference>
<evidence type="ECO:0000256" key="4">
    <source>
        <dbReference type="ARBA" id="ARBA00022989"/>
    </source>
</evidence>
<dbReference type="GO" id="GO:0005886">
    <property type="term" value="C:plasma membrane"/>
    <property type="evidence" value="ECO:0007669"/>
    <property type="project" value="UniProtKB-SubCell"/>
</dbReference>
<evidence type="ECO:0000256" key="2">
    <source>
        <dbReference type="ARBA" id="ARBA00022475"/>
    </source>
</evidence>
<dbReference type="GO" id="GO:0015035">
    <property type="term" value="F:protein-disulfide reductase activity"/>
    <property type="evidence" value="ECO:0007669"/>
    <property type="project" value="InterPro"/>
</dbReference>
<keyword evidence="4 6" id="KW-1133">Transmembrane helix</keyword>
<dbReference type="GO" id="GO:0006457">
    <property type="term" value="P:protein folding"/>
    <property type="evidence" value="ECO:0007669"/>
    <property type="project" value="InterPro"/>
</dbReference>
<evidence type="ECO:0000256" key="1">
    <source>
        <dbReference type="ARBA" id="ARBA00004651"/>
    </source>
</evidence>
<dbReference type="InterPro" id="IPR050183">
    <property type="entry name" value="DsbB"/>
</dbReference>
<dbReference type="SUPFAM" id="SSF158442">
    <property type="entry name" value="DsbB-like"/>
    <property type="match status" value="1"/>
</dbReference>
<keyword evidence="3 6" id="KW-0812">Transmembrane</keyword>
<evidence type="ECO:0000256" key="6">
    <source>
        <dbReference type="SAM" id="Phobius"/>
    </source>
</evidence>